<feature type="compositionally biased region" description="Low complexity" evidence="1">
    <location>
        <begin position="84"/>
        <end position="112"/>
    </location>
</feature>
<keyword evidence="3" id="KW-1185">Reference proteome</keyword>
<feature type="region of interest" description="Disordered" evidence="1">
    <location>
        <begin position="59"/>
        <end position="119"/>
    </location>
</feature>
<comment type="caution">
    <text evidence="2">The sequence shown here is derived from an EMBL/GenBank/DDBJ whole genome shotgun (WGS) entry which is preliminary data.</text>
</comment>
<dbReference type="EMBL" id="MU853433">
    <property type="protein sequence ID" value="KAK4130648.1"/>
    <property type="molecule type" value="Genomic_DNA"/>
</dbReference>
<evidence type="ECO:0000256" key="1">
    <source>
        <dbReference type="SAM" id="MobiDB-lite"/>
    </source>
</evidence>
<evidence type="ECO:0000313" key="2">
    <source>
        <dbReference type="EMBL" id="KAK4130648.1"/>
    </source>
</evidence>
<name>A0AAN6UCU7_9PEZI</name>
<evidence type="ECO:0000313" key="3">
    <source>
        <dbReference type="Proteomes" id="UP001304895"/>
    </source>
</evidence>
<sequence>MPSHRTTQHHCPQCFNIAKPRCFERGHLVCCPVHNAYRSPYSACVQCEGAARRAERIARKEKEAGGCGGSSCKKKKKRKRSGSEEASAAAGLASGAEAGEGAGSADKSAGSKKSGKSKA</sequence>
<dbReference type="AlphaFoldDB" id="A0AAN6UCU7"/>
<reference evidence="2" key="2">
    <citation type="submission" date="2023-05" db="EMBL/GenBank/DDBJ databases">
        <authorList>
            <consortium name="Lawrence Berkeley National Laboratory"/>
            <person name="Steindorff A."/>
            <person name="Hensen N."/>
            <person name="Bonometti L."/>
            <person name="Westerberg I."/>
            <person name="Brannstrom I.O."/>
            <person name="Guillou S."/>
            <person name="Cros-Aarteil S."/>
            <person name="Calhoun S."/>
            <person name="Haridas S."/>
            <person name="Kuo A."/>
            <person name="Mondo S."/>
            <person name="Pangilinan J."/>
            <person name="Riley R."/>
            <person name="Labutti K."/>
            <person name="Andreopoulos B."/>
            <person name="Lipzen A."/>
            <person name="Chen C."/>
            <person name="Yanf M."/>
            <person name="Daum C."/>
            <person name="Ng V."/>
            <person name="Clum A."/>
            <person name="Ohm R."/>
            <person name="Martin F."/>
            <person name="Silar P."/>
            <person name="Natvig D."/>
            <person name="Lalanne C."/>
            <person name="Gautier V."/>
            <person name="Ament-Velasquez S.L."/>
            <person name="Kruys A."/>
            <person name="Hutchinson M.I."/>
            <person name="Powell A.J."/>
            <person name="Barry K."/>
            <person name="Miller A.N."/>
            <person name="Grigoriev I.V."/>
            <person name="Debuchy R."/>
            <person name="Gladieux P."/>
            <person name="Thoren M.H."/>
            <person name="Johannesson H."/>
        </authorList>
    </citation>
    <scope>NUCLEOTIDE SEQUENCE</scope>
    <source>
        <strain evidence="2">CBS 123565</strain>
    </source>
</reference>
<protein>
    <submittedName>
        <fullName evidence="2">Uncharacterized protein</fullName>
    </submittedName>
</protein>
<accession>A0AAN6UCU7</accession>
<reference evidence="2" key="1">
    <citation type="journal article" date="2023" name="Mol. Phylogenet. Evol.">
        <title>Genome-scale phylogeny and comparative genomics of the fungal order Sordariales.</title>
        <authorList>
            <person name="Hensen N."/>
            <person name="Bonometti L."/>
            <person name="Westerberg I."/>
            <person name="Brannstrom I.O."/>
            <person name="Guillou S."/>
            <person name="Cros-Aarteil S."/>
            <person name="Calhoun S."/>
            <person name="Haridas S."/>
            <person name="Kuo A."/>
            <person name="Mondo S."/>
            <person name="Pangilinan J."/>
            <person name="Riley R."/>
            <person name="LaButti K."/>
            <person name="Andreopoulos B."/>
            <person name="Lipzen A."/>
            <person name="Chen C."/>
            <person name="Yan M."/>
            <person name="Daum C."/>
            <person name="Ng V."/>
            <person name="Clum A."/>
            <person name="Steindorff A."/>
            <person name="Ohm R.A."/>
            <person name="Martin F."/>
            <person name="Silar P."/>
            <person name="Natvig D.O."/>
            <person name="Lalanne C."/>
            <person name="Gautier V."/>
            <person name="Ament-Velasquez S.L."/>
            <person name="Kruys A."/>
            <person name="Hutchinson M.I."/>
            <person name="Powell A.J."/>
            <person name="Barry K."/>
            <person name="Miller A.N."/>
            <person name="Grigoriev I.V."/>
            <person name="Debuchy R."/>
            <person name="Gladieux P."/>
            <person name="Hiltunen Thoren M."/>
            <person name="Johannesson H."/>
        </authorList>
    </citation>
    <scope>NUCLEOTIDE SEQUENCE</scope>
    <source>
        <strain evidence="2">CBS 123565</strain>
    </source>
</reference>
<gene>
    <name evidence="2" type="ORF">BT67DRAFT_445459</name>
</gene>
<proteinExistence type="predicted"/>
<dbReference type="Proteomes" id="UP001304895">
    <property type="component" value="Unassembled WGS sequence"/>
</dbReference>
<organism evidence="2 3">
    <name type="scientific">Trichocladium antarcticum</name>
    <dbReference type="NCBI Taxonomy" id="1450529"/>
    <lineage>
        <taxon>Eukaryota</taxon>
        <taxon>Fungi</taxon>
        <taxon>Dikarya</taxon>
        <taxon>Ascomycota</taxon>
        <taxon>Pezizomycotina</taxon>
        <taxon>Sordariomycetes</taxon>
        <taxon>Sordariomycetidae</taxon>
        <taxon>Sordariales</taxon>
        <taxon>Chaetomiaceae</taxon>
        <taxon>Trichocladium</taxon>
    </lineage>
</organism>